<keyword evidence="10 13" id="KW-0067">ATP-binding</keyword>
<dbReference type="InterPro" id="IPR027417">
    <property type="entry name" value="P-loop_NTPase"/>
</dbReference>
<evidence type="ECO:0000256" key="6">
    <source>
        <dbReference type="ARBA" id="ARBA00022490"/>
    </source>
</evidence>
<reference evidence="15" key="1">
    <citation type="journal article" date="2020" name="mSystems">
        <title>Genome- and Community-Level Interaction Insights into Carbon Utilization and Element Cycling Functions of Hydrothermarchaeota in Hydrothermal Sediment.</title>
        <authorList>
            <person name="Zhou Z."/>
            <person name="Liu Y."/>
            <person name="Xu W."/>
            <person name="Pan J."/>
            <person name="Luo Z.H."/>
            <person name="Li M."/>
        </authorList>
    </citation>
    <scope>NUCLEOTIDE SEQUENCE [LARGE SCALE GENOMIC DNA]</scope>
    <source>
        <strain evidence="15">SpSt-508</strain>
    </source>
</reference>
<dbReference type="GO" id="GO:0005524">
    <property type="term" value="F:ATP binding"/>
    <property type="evidence" value="ECO:0007669"/>
    <property type="project" value="UniProtKB-UniRule"/>
</dbReference>
<evidence type="ECO:0000256" key="7">
    <source>
        <dbReference type="ARBA" id="ARBA00022679"/>
    </source>
</evidence>
<sequence length="203" mass="22846">MTDAEASFRVVVLSGPSGSGKTTVVDRLLDRAPVKLMKSVSATTRPPRAGERHGERYYFLTPEEFADRRQRGEFVETAEYAGAWYGTLWSEVDRARARGAWPLLEIEVQGALKVMELYPDCVSIFLRPPSMAECEQRLRARNTEDETGIQQRVQTAVAEMQLAPRYRYQVVNDDLERAVDEIALILRKEHAQGTPSGDSDPPC</sequence>
<evidence type="ECO:0000256" key="9">
    <source>
        <dbReference type="ARBA" id="ARBA00022777"/>
    </source>
</evidence>
<organism evidence="15">
    <name type="scientific">Schlesneria paludicola</name>
    <dbReference type="NCBI Taxonomy" id="360056"/>
    <lineage>
        <taxon>Bacteria</taxon>
        <taxon>Pseudomonadati</taxon>
        <taxon>Planctomycetota</taxon>
        <taxon>Planctomycetia</taxon>
        <taxon>Planctomycetales</taxon>
        <taxon>Planctomycetaceae</taxon>
        <taxon>Schlesneria</taxon>
    </lineage>
</organism>
<dbReference type="NCBIfam" id="TIGR03263">
    <property type="entry name" value="guanyl_kin"/>
    <property type="match status" value="1"/>
</dbReference>
<keyword evidence="9 13" id="KW-0418">Kinase</keyword>
<dbReference type="InterPro" id="IPR017665">
    <property type="entry name" value="Guanylate_kinase"/>
</dbReference>
<feature type="binding site" evidence="13">
    <location>
        <begin position="15"/>
        <end position="22"/>
    </location>
    <ligand>
        <name>ATP</name>
        <dbReference type="ChEBI" id="CHEBI:30616"/>
    </ligand>
</feature>
<evidence type="ECO:0000256" key="12">
    <source>
        <dbReference type="ARBA" id="ARBA00048594"/>
    </source>
</evidence>
<name>A0A7C4LN71_9PLAN</name>
<keyword evidence="7 13" id="KW-0808">Transferase</keyword>
<dbReference type="InterPro" id="IPR020590">
    <property type="entry name" value="Guanylate_kinase_CS"/>
</dbReference>
<dbReference type="InterPro" id="IPR008145">
    <property type="entry name" value="GK/Ca_channel_bsu"/>
</dbReference>
<dbReference type="EC" id="2.7.4.8" evidence="4 13"/>
<dbReference type="GO" id="GO:0005829">
    <property type="term" value="C:cytosol"/>
    <property type="evidence" value="ECO:0007669"/>
    <property type="project" value="TreeGrafter"/>
</dbReference>
<evidence type="ECO:0000256" key="5">
    <source>
        <dbReference type="ARBA" id="ARBA00016296"/>
    </source>
</evidence>
<evidence type="ECO:0000256" key="8">
    <source>
        <dbReference type="ARBA" id="ARBA00022741"/>
    </source>
</evidence>
<dbReference type="PANTHER" id="PTHR23117:SF13">
    <property type="entry name" value="GUANYLATE KINASE"/>
    <property type="match status" value="1"/>
</dbReference>
<keyword evidence="8 13" id="KW-0547">Nucleotide-binding</keyword>
<dbReference type="InterPro" id="IPR008144">
    <property type="entry name" value="Guanylate_kin-like_dom"/>
</dbReference>
<comment type="caution">
    <text evidence="15">The sequence shown here is derived from an EMBL/GenBank/DDBJ whole genome shotgun (WGS) entry which is preliminary data.</text>
</comment>
<evidence type="ECO:0000256" key="13">
    <source>
        <dbReference type="HAMAP-Rule" id="MF_00328"/>
    </source>
</evidence>
<comment type="function">
    <text evidence="1 13">Essential for recycling GMP and indirectly, cGMP.</text>
</comment>
<feature type="domain" description="Guanylate kinase-like" evidence="14">
    <location>
        <begin position="8"/>
        <end position="187"/>
    </location>
</feature>
<dbReference type="PROSITE" id="PS00856">
    <property type="entry name" value="GUANYLATE_KINASE_1"/>
    <property type="match status" value="1"/>
</dbReference>
<evidence type="ECO:0000256" key="1">
    <source>
        <dbReference type="ARBA" id="ARBA00003531"/>
    </source>
</evidence>
<dbReference type="AlphaFoldDB" id="A0A7C4LN71"/>
<dbReference type="PANTHER" id="PTHR23117">
    <property type="entry name" value="GUANYLATE KINASE-RELATED"/>
    <property type="match status" value="1"/>
</dbReference>
<dbReference type="SUPFAM" id="SSF52540">
    <property type="entry name" value="P-loop containing nucleoside triphosphate hydrolases"/>
    <property type="match status" value="1"/>
</dbReference>
<dbReference type="GO" id="GO:0004385">
    <property type="term" value="F:GMP kinase activity"/>
    <property type="evidence" value="ECO:0007669"/>
    <property type="project" value="UniProtKB-UniRule"/>
</dbReference>
<dbReference type="PROSITE" id="PS50052">
    <property type="entry name" value="GUANYLATE_KINASE_2"/>
    <property type="match status" value="1"/>
</dbReference>
<gene>
    <name evidence="13" type="primary">gmk</name>
    <name evidence="15" type="ORF">ENS64_10935</name>
</gene>
<evidence type="ECO:0000256" key="10">
    <source>
        <dbReference type="ARBA" id="ARBA00022840"/>
    </source>
</evidence>
<dbReference type="CDD" id="cd00071">
    <property type="entry name" value="GMPK"/>
    <property type="match status" value="1"/>
</dbReference>
<evidence type="ECO:0000256" key="11">
    <source>
        <dbReference type="ARBA" id="ARBA00030128"/>
    </source>
</evidence>
<dbReference type="EMBL" id="DSVQ01000015">
    <property type="protein sequence ID" value="HGT39759.1"/>
    <property type="molecule type" value="Genomic_DNA"/>
</dbReference>
<dbReference type="Gene3D" id="3.40.50.300">
    <property type="entry name" value="P-loop containing nucleotide triphosphate hydrolases"/>
    <property type="match status" value="1"/>
</dbReference>
<dbReference type="SMART" id="SM00072">
    <property type="entry name" value="GuKc"/>
    <property type="match status" value="1"/>
</dbReference>
<evidence type="ECO:0000256" key="3">
    <source>
        <dbReference type="ARBA" id="ARBA00005790"/>
    </source>
</evidence>
<evidence type="ECO:0000313" key="15">
    <source>
        <dbReference type="EMBL" id="HGT39759.1"/>
    </source>
</evidence>
<comment type="subcellular location">
    <subcellularLocation>
        <location evidence="2 13">Cytoplasm</location>
    </subcellularLocation>
</comment>
<evidence type="ECO:0000256" key="2">
    <source>
        <dbReference type="ARBA" id="ARBA00004496"/>
    </source>
</evidence>
<dbReference type="FunFam" id="3.30.63.10:FF:000005">
    <property type="entry name" value="Guanylate kinase"/>
    <property type="match status" value="1"/>
</dbReference>
<protein>
    <recommendedName>
        <fullName evidence="5 13">Guanylate kinase</fullName>
        <ecNumber evidence="4 13">2.7.4.8</ecNumber>
    </recommendedName>
    <alternativeName>
        <fullName evidence="11 13">GMP kinase</fullName>
    </alternativeName>
</protein>
<comment type="catalytic activity">
    <reaction evidence="12 13">
        <text>GMP + ATP = GDP + ADP</text>
        <dbReference type="Rhea" id="RHEA:20780"/>
        <dbReference type="ChEBI" id="CHEBI:30616"/>
        <dbReference type="ChEBI" id="CHEBI:58115"/>
        <dbReference type="ChEBI" id="CHEBI:58189"/>
        <dbReference type="ChEBI" id="CHEBI:456216"/>
        <dbReference type="EC" id="2.7.4.8"/>
    </reaction>
</comment>
<dbReference type="Gene3D" id="3.30.63.10">
    <property type="entry name" value="Guanylate Kinase phosphate binding domain"/>
    <property type="match status" value="1"/>
</dbReference>
<comment type="similarity">
    <text evidence="3 13">Belongs to the guanylate kinase family.</text>
</comment>
<keyword evidence="6 13" id="KW-0963">Cytoplasm</keyword>
<dbReference type="Pfam" id="PF00625">
    <property type="entry name" value="Guanylate_kin"/>
    <property type="match status" value="1"/>
</dbReference>
<evidence type="ECO:0000256" key="4">
    <source>
        <dbReference type="ARBA" id="ARBA00012961"/>
    </source>
</evidence>
<proteinExistence type="inferred from homology"/>
<accession>A0A7C4LN71</accession>
<dbReference type="HAMAP" id="MF_00328">
    <property type="entry name" value="Guanylate_kinase"/>
    <property type="match status" value="1"/>
</dbReference>
<evidence type="ECO:0000259" key="14">
    <source>
        <dbReference type="PROSITE" id="PS50052"/>
    </source>
</evidence>